<dbReference type="Gene3D" id="3.40.50.300">
    <property type="entry name" value="P-loop containing nucleotide triphosphate hydrolases"/>
    <property type="match status" value="1"/>
</dbReference>
<dbReference type="InterPro" id="IPR027417">
    <property type="entry name" value="P-loop_NTPase"/>
</dbReference>
<organism evidence="1 2">
    <name type="scientific">Geodia barretti</name>
    <name type="common">Barrett's horny sponge</name>
    <dbReference type="NCBI Taxonomy" id="519541"/>
    <lineage>
        <taxon>Eukaryota</taxon>
        <taxon>Metazoa</taxon>
        <taxon>Porifera</taxon>
        <taxon>Demospongiae</taxon>
        <taxon>Heteroscleromorpha</taxon>
        <taxon>Tetractinellida</taxon>
        <taxon>Astrophorina</taxon>
        <taxon>Geodiidae</taxon>
        <taxon>Geodia</taxon>
    </lineage>
</organism>
<dbReference type="EMBL" id="CASHTH010004530">
    <property type="protein sequence ID" value="CAI8058557.1"/>
    <property type="molecule type" value="Genomic_DNA"/>
</dbReference>
<dbReference type="PANTHER" id="PTHR43394">
    <property type="entry name" value="ATP-DEPENDENT PERMEASE MDL1, MITOCHONDRIAL"/>
    <property type="match status" value="1"/>
</dbReference>
<dbReference type="AlphaFoldDB" id="A0AA35XNK6"/>
<dbReference type="InterPro" id="IPR039421">
    <property type="entry name" value="Type_1_exporter"/>
</dbReference>
<dbReference type="PANTHER" id="PTHR43394:SF1">
    <property type="entry name" value="ATP-BINDING CASSETTE SUB-FAMILY B MEMBER 10, MITOCHONDRIAL"/>
    <property type="match status" value="1"/>
</dbReference>
<accession>A0AA35XNK6</accession>
<dbReference type="Proteomes" id="UP001174909">
    <property type="component" value="Unassembled WGS sequence"/>
</dbReference>
<evidence type="ECO:0000313" key="1">
    <source>
        <dbReference type="EMBL" id="CAI8058557.1"/>
    </source>
</evidence>
<dbReference type="GO" id="GO:0015421">
    <property type="term" value="F:ABC-type oligopeptide transporter activity"/>
    <property type="evidence" value="ECO:0007669"/>
    <property type="project" value="TreeGrafter"/>
</dbReference>
<gene>
    <name evidence="1" type="ORF">GBAR_LOCUS31837</name>
</gene>
<dbReference type="GO" id="GO:0005743">
    <property type="term" value="C:mitochondrial inner membrane"/>
    <property type="evidence" value="ECO:0007669"/>
    <property type="project" value="TreeGrafter"/>
</dbReference>
<protein>
    <submittedName>
        <fullName evidence="1">ABC transporter B family member 25</fullName>
    </submittedName>
</protein>
<reference evidence="1" key="1">
    <citation type="submission" date="2023-03" db="EMBL/GenBank/DDBJ databases">
        <authorList>
            <person name="Steffen K."/>
            <person name="Cardenas P."/>
        </authorList>
    </citation>
    <scope>NUCLEOTIDE SEQUENCE</scope>
</reference>
<dbReference type="SUPFAM" id="SSF52540">
    <property type="entry name" value="P-loop containing nucleoside triphosphate hydrolases"/>
    <property type="match status" value="1"/>
</dbReference>
<proteinExistence type="predicted"/>
<evidence type="ECO:0000313" key="2">
    <source>
        <dbReference type="Proteomes" id="UP001174909"/>
    </source>
</evidence>
<keyword evidence="2" id="KW-1185">Reference proteome</keyword>
<sequence length="81" mass="8858">MTGRTVLVIAHRLSTVRDASQVIVIEKGCVMEQGTHSELLARDGVYKQLVMRQLMAGEERGGEKLCNLSIKDPADSAVTVF</sequence>
<dbReference type="GO" id="GO:0090374">
    <property type="term" value="P:oligopeptide export from mitochondrion"/>
    <property type="evidence" value="ECO:0007669"/>
    <property type="project" value="TreeGrafter"/>
</dbReference>
<name>A0AA35XNK6_GEOBA</name>
<comment type="caution">
    <text evidence="1">The sequence shown here is derived from an EMBL/GenBank/DDBJ whole genome shotgun (WGS) entry which is preliminary data.</text>
</comment>